<proteinExistence type="predicted"/>
<dbReference type="InterPro" id="IPR050678">
    <property type="entry name" value="DNA_Partitioning_ATPase"/>
</dbReference>
<name>A0ABX0JJ71_9BACL</name>
<dbReference type="CDD" id="cd02042">
    <property type="entry name" value="ParAB_family"/>
    <property type="match status" value="1"/>
</dbReference>
<dbReference type="EMBL" id="JAAOIW010000033">
    <property type="protein sequence ID" value="NHN35386.1"/>
    <property type="molecule type" value="Genomic_DNA"/>
</dbReference>
<evidence type="ECO:0000313" key="3">
    <source>
        <dbReference type="Proteomes" id="UP001165962"/>
    </source>
</evidence>
<dbReference type="Proteomes" id="UP001165962">
    <property type="component" value="Unassembled WGS sequence"/>
</dbReference>
<comment type="caution">
    <text evidence="2">The sequence shown here is derived from an EMBL/GenBank/DDBJ whole genome shotgun (WGS) entry which is preliminary data.</text>
</comment>
<dbReference type="InterPro" id="IPR027417">
    <property type="entry name" value="P-loop_NTPase"/>
</dbReference>
<organism evidence="2 3">
    <name type="scientific">Paenibacillus agricola</name>
    <dbReference type="NCBI Taxonomy" id="2716264"/>
    <lineage>
        <taxon>Bacteria</taxon>
        <taxon>Bacillati</taxon>
        <taxon>Bacillota</taxon>
        <taxon>Bacilli</taxon>
        <taxon>Bacillales</taxon>
        <taxon>Paenibacillaceae</taxon>
        <taxon>Paenibacillus</taxon>
    </lineage>
</organism>
<dbReference type="RefSeq" id="WP_166158135.1">
    <property type="nucleotide sequence ID" value="NZ_JAAOIW010000033.1"/>
</dbReference>
<dbReference type="InterPro" id="IPR025669">
    <property type="entry name" value="AAA_dom"/>
</dbReference>
<dbReference type="PANTHER" id="PTHR13696">
    <property type="entry name" value="P-LOOP CONTAINING NUCLEOSIDE TRIPHOSPHATE HYDROLASE"/>
    <property type="match status" value="1"/>
</dbReference>
<dbReference type="SUPFAM" id="SSF52540">
    <property type="entry name" value="P-loop containing nucleoside triphosphate hydrolases"/>
    <property type="match status" value="1"/>
</dbReference>
<evidence type="ECO:0000313" key="2">
    <source>
        <dbReference type="EMBL" id="NHN35386.1"/>
    </source>
</evidence>
<dbReference type="PANTHER" id="PTHR13696:SF52">
    <property type="entry name" value="PARA FAMILY PROTEIN CT_582"/>
    <property type="match status" value="1"/>
</dbReference>
<sequence>MAITIAVAIQKGGSGKSTTAGILSHMLSQKYKTLAVDMDGQGNLSQLLTGIEDLYEINENTVYHAIKDLDAAPHIRKLTDNLDLLTGDQLVNTLASYIYLQYFPKTGDTTHLLKIALSHVIDQYDYIIIDCPPALGELMYNSLTAADFVIAMFETSKFCYSSLISFFESLEHVRENTNPNLKIAGILRTMIDNRRSDNKYFCERVEKEFGDLCFKTIIQRTAVVGRLPAYGITTNPEMKQIMKQYKPVLEELMKIVEVPGRNGQKRIEKT</sequence>
<feature type="domain" description="AAA" evidence="1">
    <location>
        <begin position="4"/>
        <end position="183"/>
    </location>
</feature>
<evidence type="ECO:0000259" key="1">
    <source>
        <dbReference type="Pfam" id="PF13614"/>
    </source>
</evidence>
<accession>A0ABX0JJ71</accession>
<dbReference type="Gene3D" id="3.40.50.300">
    <property type="entry name" value="P-loop containing nucleotide triphosphate hydrolases"/>
    <property type="match status" value="1"/>
</dbReference>
<gene>
    <name evidence="2" type="ORF">G9U52_37430</name>
</gene>
<keyword evidence="3" id="KW-1185">Reference proteome</keyword>
<reference evidence="2" key="1">
    <citation type="submission" date="2020-03" db="EMBL/GenBank/DDBJ databases">
        <title>Draft sequencing of Paenibacilllus sp. S3N08.</title>
        <authorList>
            <person name="Kim D.-U."/>
        </authorList>
    </citation>
    <scope>NUCLEOTIDE SEQUENCE</scope>
    <source>
        <strain evidence="2">S3N08</strain>
    </source>
</reference>
<dbReference type="Pfam" id="PF13614">
    <property type="entry name" value="AAA_31"/>
    <property type="match status" value="1"/>
</dbReference>
<protein>
    <submittedName>
        <fullName evidence="2">ParA family protein</fullName>
    </submittedName>
</protein>